<dbReference type="AlphaFoldDB" id="A0AAV7WCC3"/>
<dbReference type="EMBL" id="JANPWB010000002">
    <property type="protein sequence ID" value="KAJ1210257.1"/>
    <property type="molecule type" value="Genomic_DNA"/>
</dbReference>
<comment type="caution">
    <text evidence="1">The sequence shown here is derived from an EMBL/GenBank/DDBJ whole genome shotgun (WGS) entry which is preliminary data.</text>
</comment>
<accession>A0AAV7WCC3</accession>
<organism evidence="1 2">
    <name type="scientific">Pleurodeles waltl</name>
    <name type="common">Iberian ribbed newt</name>
    <dbReference type="NCBI Taxonomy" id="8319"/>
    <lineage>
        <taxon>Eukaryota</taxon>
        <taxon>Metazoa</taxon>
        <taxon>Chordata</taxon>
        <taxon>Craniata</taxon>
        <taxon>Vertebrata</taxon>
        <taxon>Euteleostomi</taxon>
        <taxon>Amphibia</taxon>
        <taxon>Batrachia</taxon>
        <taxon>Caudata</taxon>
        <taxon>Salamandroidea</taxon>
        <taxon>Salamandridae</taxon>
        <taxon>Pleurodelinae</taxon>
        <taxon>Pleurodeles</taxon>
    </lineage>
</organism>
<keyword evidence="2" id="KW-1185">Reference proteome</keyword>
<evidence type="ECO:0000313" key="1">
    <source>
        <dbReference type="EMBL" id="KAJ1210257.1"/>
    </source>
</evidence>
<dbReference type="Proteomes" id="UP001066276">
    <property type="component" value="Chromosome 1_2"/>
</dbReference>
<proteinExistence type="predicted"/>
<reference evidence="1" key="1">
    <citation type="journal article" date="2022" name="bioRxiv">
        <title>Sequencing and chromosome-scale assembly of the giantPleurodeles waltlgenome.</title>
        <authorList>
            <person name="Brown T."/>
            <person name="Elewa A."/>
            <person name="Iarovenko S."/>
            <person name="Subramanian E."/>
            <person name="Araus A.J."/>
            <person name="Petzold A."/>
            <person name="Susuki M."/>
            <person name="Suzuki K.-i.T."/>
            <person name="Hayashi T."/>
            <person name="Toyoda A."/>
            <person name="Oliveira C."/>
            <person name="Osipova E."/>
            <person name="Leigh N.D."/>
            <person name="Simon A."/>
            <person name="Yun M.H."/>
        </authorList>
    </citation>
    <scope>NUCLEOTIDE SEQUENCE</scope>
    <source>
        <strain evidence="1">20211129_DDA</strain>
        <tissue evidence="1">Liver</tissue>
    </source>
</reference>
<sequence>MATIPSRLQVRCKPPDPEKLVARVIFRQTEEHNLLDGSHAAEHFILSVRYRMKLVIMISGTLLCRLFYDTEQSPHLLLYDPEALLGLLLYDPEAFLCLLLYGFEASPCMLQYDPEALLCLLLYDTEALLCLLLYDTEALLCLLL</sequence>
<evidence type="ECO:0000313" key="2">
    <source>
        <dbReference type="Proteomes" id="UP001066276"/>
    </source>
</evidence>
<gene>
    <name evidence="1" type="ORF">NDU88_005623</name>
</gene>
<name>A0AAV7WCC3_PLEWA</name>
<protein>
    <submittedName>
        <fullName evidence="1">Uncharacterized protein</fullName>
    </submittedName>
</protein>